<dbReference type="AlphaFoldDB" id="A0A061S3I9"/>
<reference evidence="4" key="1">
    <citation type="submission" date="2014-05" db="EMBL/GenBank/DDBJ databases">
        <title>The transcriptome of the halophilic microalga Tetraselmis sp. GSL018 isolated from the Great Salt Lake, Utah.</title>
        <authorList>
            <person name="Jinkerson R.E."/>
            <person name="D'Adamo S."/>
            <person name="Posewitz M.C."/>
        </authorList>
    </citation>
    <scope>NUCLEOTIDE SEQUENCE</scope>
    <source>
        <strain evidence="4">GSL018</strain>
    </source>
</reference>
<feature type="transmembrane region" description="Helical" evidence="2">
    <location>
        <begin position="250"/>
        <end position="271"/>
    </location>
</feature>
<dbReference type="CDD" id="cd15841">
    <property type="entry name" value="SNARE_Qc"/>
    <property type="match status" value="1"/>
</dbReference>
<evidence type="ECO:0000313" key="4">
    <source>
        <dbReference type="EMBL" id="JAC77361.1"/>
    </source>
</evidence>
<dbReference type="SUPFAM" id="SSF58038">
    <property type="entry name" value="SNARE fusion complex"/>
    <property type="match status" value="1"/>
</dbReference>
<feature type="domain" description="T-SNARE coiled-coil homology" evidence="3">
    <location>
        <begin position="178"/>
        <end position="240"/>
    </location>
</feature>
<gene>
    <name evidence="4" type="ORF">TSPGSL018_17919</name>
</gene>
<dbReference type="GO" id="GO:0015031">
    <property type="term" value="P:protein transport"/>
    <property type="evidence" value="ECO:0007669"/>
    <property type="project" value="UniProtKB-KW"/>
</dbReference>
<keyword evidence="1" id="KW-0813">Transport</keyword>
<keyword evidence="1" id="KW-0653">Protein transport</keyword>
<keyword evidence="2" id="KW-1133">Transmembrane helix</keyword>
<dbReference type="Gene3D" id="1.20.5.110">
    <property type="match status" value="1"/>
</dbReference>
<name>A0A061S3I9_9CHLO</name>
<dbReference type="PROSITE" id="PS50192">
    <property type="entry name" value="T_SNARE"/>
    <property type="match status" value="1"/>
</dbReference>
<protein>
    <submittedName>
        <fullName evidence="4">Qc-snare syp7-family</fullName>
    </submittedName>
</protein>
<accession>A0A061S3I9</accession>
<evidence type="ECO:0000259" key="3">
    <source>
        <dbReference type="PROSITE" id="PS50192"/>
    </source>
</evidence>
<evidence type="ECO:0000256" key="1">
    <source>
        <dbReference type="ARBA" id="ARBA00022927"/>
    </source>
</evidence>
<evidence type="ECO:0000256" key="2">
    <source>
        <dbReference type="SAM" id="Phobius"/>
    </source>
</evidence>
<keyword evidence="2" id="KW-0472">Membrane</keyword>
<keyword evidence="2" id="KW-0812">Transmembrane</keyword>
<organism evidence="4">
    <name type="scientific">Tetraselmis sp. GSL018</name>
    <dbReference type="NCBI Taxonomy" id="582737"/>
    <lineage>
        <taxon>Eukaryota</taxon>
        <taxon>Viridiplantae</taxon>
        <taxon>Chlorophyta</taxon>
        <taxon>core chlorophytes</taxon>
        <taxon>Chlorodendrophyceae</taxon>
        <taxon>Chlorodendrales</taxon>
        <taxon>Chlorodendraceae</taxon>
        <taxon>Tetraselmis</taxon>
    </lineage>
</organism>
<dbReference type="InterPro" id="IPR000727">
    <property type="entry name" value="T_SNARE_dom"/>
</dbReference>
<dbReference type="EMBL" id="GBEZ01008155">
    <property type="protein sequence ID" value="JAC77361.1"/>
    <property type="molecule type" value="Transcribed_RNA"/>
</dbReference>
<sequence length="272" mass="30953">MYGLWEVQERCDLIISRYQKYETAGEAQRTAAIAANQDFDELHSTITEMVSDLEKRADFLIKNSYSGHGRAAKVAVENTKLRQQKQQAVEACVQLRLMITRGKRLTKETIVRRMGALDQLIEQIGKIPDQIRQGREIFHERLTQAEQLDPGHAVYVVAARADWSQPTSESEKFWEDWERARQKQNEKLDLIALGLDKLNDLGTAIGEELERQDAFVQSLEERVDKVRLKLNKNTENIGTASTKVSMGIKLGTVSVLLFVFLILLGAFLVHLT</sequence>
<proteinExistence type="predicted"/>